<protein>
    <submittedName>
        <fullName evidence="3">DUF4129 domain-containing protein</fullName>
    </submittedName>
</protein>
<evidence type="ECO:0000313" key="4">
    <source>
        <dbReference type="Proteomes" id="UP001589575"/>
    </source>
</evidence>
<feature type="compositionally biased region" description="Basic residues" evidence="1">
    <location>
        <begin position="132"/>
        <end position="142"/>
    </location>
</feature>
<dbReference type="InterPro" id="IPR025403">
    <property type="entry name" value="TgpA-like_C"/>
</dbReference>
<evidence type="ECO:0000313" key="3">
    <source>
        <dbReference type="EMBL" id="MFB9074725.1"/>
    </source>
</evidence>
<dbReference type="Pfam" id="PF13559">
    <property type="entry name" value="DUF4129"/>
    <property type="match status" value="1"/>
</dbReference>
<feature type="domain" description="Protein-glutamine gamma-glutamyltransferase-like C-terminal" evidence="2">
    <location>
        <begin position="1"/>
        <end position="65"/>
    </location>
</feature>
<gene>
    <name evidence="3" type="ORF">ACFFX0_27465</name>
</gene>
<accession>A0ABV5G6Z9</accession>
<proteinExistence type="predicted"/>
<organism evidence="3 4">
    <name type="scientific">Citricoccus parietis</name>
    <dbReference type="NCBI Taxonomy" id="592307"/>
    <lineage>
        <taxon>Bacteria</taxon>
        <taxon>Bacillati</taxon>
        <taxon>Actinomycetota</taxon>
        <taxon>Actinomycetes</taxon>
        <taxon>Micrococcales</taxon>
        <taxon>Micrococcaceae</taxon>
        <taxon>Citricoccus</taxon>
    </lineage>
</organism>
<evidence type="ECO:0000256" key="1">
    <source>
        <dbReference type="SAM" id="MobiDB-lite"/>
    </source>
</evidence>
<name>A0ABV5G6Z9_9MICC</name>
<dbReference type="EMBL" id="JBHMFI010000002">
    <property type="protein sequence ID" value="MFB9074725.1"/>
    <property type="molecule type" value="Genomic_DNA"/>
</dbReference>
<feature type="region of interest" description="Disordered" evidence="1">
    <location>
        <begin position="1"/>
        <end position="23"/>
    </location>
</feature>
<dbReference type="Proteomes" id="UP001589575">
    <property type="component" value="Unassembled WGS sequence"/>
</dbReference>
<evidence type="ECO:0000259" key="2">
    <source>
        <dbReference type="Pfam" id="PF13559"/>
    </source>
</evidence>
<keyword evidence="4" id="KW-1185">Reference proteome</keyword>
<feature type="compositionally biased region" description="Basic residues" evidence="1">
    <location>
        <begin position="97"/>
        <end position="109"/>
    </location>
</feature>
<comment type="caution">
    <text evidence="3">The sequence shown here is derived from an EMBL/GenBank/DDBJ whole genome shotgun (WGS) entry which is preliminary data.</text>
</comment>
<reference evidence="3 4" key="1">
    <citation type="submission" date="2024-09" db="EMBL/GenBank/DDBJ databases">
        <authorList>
            <person name="Sun Q."/>
            <person name="Mori K."/>
        </authorList>
    </citation>
    <scope>NUCLEOTIDE SEQUENCE [LARGE SCALE GENOMIC DNA]</scope>
    <source>
        <strain evidence="3 4">CCM 7609</strain>
    </source>
</reference>
<sequence>MLSLATDLGSEPQRSGTRREHATELVGAFPTAAAGTTLLARRADQAVFGPGEPNEAQVADYWARVDENIAGMRDSVSGWQRFRAKYTPRSLMLEARARHRQRRQLKRQQRQADRARMAERRGGDRTAERQARAARRGGRSRGVRTVDQQASEKQE</sequence>
<feature type="compositionally biased region" description="Basic and acidic residues" evidence="1">
    <location>
        <begin position="110"/>
        <end position="131"/>
    </location>
</feature>
<feature type="region of interest" description="Disordered" evidence="1">
    <location>
        <begin position="93"/>
        <end position="155"/>
    </location>
</feature>